<reference evidence="2" key="1">
    <citation type="submission" date="2017-01" db="EMBL/GenBank/DDBJ databases">
        <title>Comparative genomics of anhydrobiosis in the tardigrade Hypsibius dujardini.</title>
        <authorList>
            <person name="Yoshida Y."/>
            <person name="Koutsovoulos G."/>
            <person name="Laetsch D."/>
            <person name="Stevens L."/>
            <person name="Kumar S."/>
            <person name="Horikawa D."/>
            <person name="Ishino K."/>
            <person name="Komine S."/>
            <person name="Tomita M."/>
            <person name="Blaxter M."/>
            <person name="Arakawa K."/>
        </authorList>
    </citation>
    <scope>NUCLEOTIDE SEQUENCE [LARGE SCALE GENOMIC DNA]</scope>
    <source>
        <strain evidence="2">Z151</strain>
    </source>
</reference>
<protein>
    <submittedName>
        <fullName evidence="1">Uncharacterized protein</fullName>
    </submittedName>
</protein>
<dbReference type="Proteomes" id="UP000192578">
    <property type="component" value="Unassembled WGS sequence"/>
</dbReference>
<gene>
    <name evidence="1" type="ORF">BV898_03503</name>
</gene>
<organism evidence="1 2">
    <name type="scientific">Hypsibius exemplaris</name>
    <name type="common">Freshwater tardigrade</name>
    <dbReference type="NCBI Taxonomy" id="2072580"/>
    <lineage>
        <taxon>Eukaryota</taxon>
        <taxon>Metazoa</taxon>
        <taxon>Ecdysozoa</taxon>
        <taxon>Tardigrada</taxon>
        <taxon>Eutardigrada</taxon>
        <taxon>Parachela</taxon>
        <taxon>Hypsibioidea</taxon>
        <taxon>Hypsibiidae</taxon>
        <taxon>Hypsibius</taxon>
    </lineage>
</organism>
<proteinExistence type="predicted"/>
<name>A0A1W0X5J6_HYPEX</name>
<accession>A0A1W0X5J6</accession>
<evidence type="ECO:0000313" key="2">
    <source>
        <dbReference type="Proteomes" id="UP000192578"/>
    </source>
</evidence>
<sequence length="90" mass="10023">MLTDCYSTNCLGLMVHHFERASTVRSNDPPNELTIHGLNRPSTTVKLHPLARRTIYRVASTTPTPTTVQFPFDGPPSDYCVLPALAVYSY</sequence>
<keyword evidence="2" id="KW-1185">Reference proteome</keyword>
<evidence type="ECO:0000313" key="1">
    <source>
        <dbReference type="EMBL" id="OQV22678.1"/>
    </source>
</evidence>
<dbReference type="EMBL" id="MTYJ01000016">
    <property type="protein sequence ID" value="OQV22678.1"/>
    <property type="molecule type" value="Genomic_DNA"/>
</dbReference>
<comment type="caution">
    <text evidence="1">The sequence shown here is derived from an EMBL/GenBank/DDBJ whole genome shotgun (WGS) entry which is preliminary data.</text>
</comment>
<dbReference type="AlphaFoldDB" id="A0A1W0X5J6"/>